<feature type="domain" description="Polymerase/histidinol phosphatase N-terminal" evidence="1">
    <location>
        <begin position="3"/>
        <end position="70"/>
    </location>
</feature>
<dbReference type="Gene3D" id="3.20.20.140">
    <property type="entry name" value="Metal-dependent hydrolases"/>
    <property type="match status" value="1"/>
</dbReference>
<dbReference type="SUPFAM" id="SSF89550">
    <property type="entry name" value="PHP domain-like"/>
    <property type="match status" value="1"/>
</dbReference>
<name>X0V2V4_9ZZZZ</name>
<dbReference type="CDD" id="cd07432">
    <property type="entry name" value="PHP_HisPPase"/>
    <property type="match status" value="1"/>
</dbReference>
<dbReference type="InterPro" id="IPR052018">
    <property type="entry name" value="PHP_domain"/>
</dbReference>
<dbReference type="GO" id="GO:0035312">
    <property type="term" value="F:5'-3' DNA exonuclease activity"/>
    <property type="evidence" value="ECO:0007669"/>
    <property type="project" value="TreeGrafter"/>
</dbReference>
<dbReference type="Pfam" id="PF13263">
    <property type="entry name" value="PHP_C"/>
    <property type="match status" value="1"/>
</dbReference>
<organism evidence="2">
    <name type="scientific">marine sediment metagenome</name>
    <dbReference type="NCBI Taxonomy" id="412755"/>
    <lineage>
        <taxon>unclassified sequences</taxon>
        <taxon>metagenomes</taxon>
        <taxon>ecological metagenomes</taxon>
    </lineage>
</organism>
<comment type="caution">
    <text evidence="2">The sequence shown here is derived from an EMBL/GenBank/DDBJ whole genome shotgun (WGS) entry which is preliminary data.</text>
</comment>
<feature type="non-terminal residue" evidence="2">
    <location>
        <position position="180"/>
    </location>
</feature>
<dbReference type="InterPro" id="IPR016195">
    <property type="entry name" value="Pol/histidinol_Pase-like"/>
</dbReference>
<accession>X0V2V4</accession>
<dbReference type="GO" id="GO:0004534">
    <property type="term" value="F:5'-3' RNA exonuclease activity"/>
    <property type="evidence" value="ECO:0007669"/>
    <property type="project" value="TreeGrafter"/>
</dbReference>
<dbReference type="AlphaFoldDB" id="X0V2V4"/>
<evidence type="ECO:0000313" key="2">
    <source>
        <dbReference type="EMBL" id="GAG06863.1"/>
    </source>
</evidence>
<dbReference type="InterPro" id="IPR004013">
    <property type="entry name" value="PHP_dom"/>
</dbReference>
<dbReference type="NCBIfam" id="NF038032">
    <property type="entry name" value="CehA_McbA_metalo"/>
    <property type="match status" value="1"/>
</dbReference>
<protein>
    <recommendedName>
        <fullName evidence="1">Polymerase/histidinol phosphatase N-terminal domain-containing protein</fullName>
    </recommendedName>
</protein>
<evidence type="ECO:0000259" key="1">
    <source>
        <dbReference type="SMART" id="SM00481"/>
    </source>
</evidence>
<dbReference type="Pfam" id="PF02811">
    <property type="entry name" value="PHP"/>
    <property type="match status" value="1"/>
</dbReference>
<dbReference type="PANTHER" id="PTHR42924">
    <property type="entry name" value="EXONUCLEASE"/>
    <property type="match status" value="1"/>
</dbReference>
<dbReference type="PANTHER" id="PTHR42924:SF3">
    <property type="entry name" value="POLYMERASE_HISTIDINOL PHOSPHATASE N-TERMINAL DOMAIN-CONTAINING PROTEIN"/>
    <property type="match status" value="1"/>
</dbReference>
<reference evidence="2" key="1">
    <citation type="journal article" date="2014" name="Front. Microbiol.">
        <title>High frequency of phylogenetically diverse reductive dehalogenase-homologous genes in deep subseafloor sedimentary metagenomes.</title>
        <authorList>
            <person name="Kawai M."/>
            <person name="Futagami T."/>
            <person name="Toyoda A."/>
            <person name="Takaki Y."/>
            <person name="Nishi S."/>
            <person name="Hori S."/>
            <person name="Arai W."/>
            <person name="Tsubouchi T."/>
            <person name="Morono Y."/>
            <person name="Uchiyama I."/>
            <person name="Ito T."/>
            <person name="Fujiyama A."/>
            <person name="Inagaki F."/>
            <person name="Takami H."/>
        </authorList>
    </citation>
    <scope>NUCLEOTIDE SEQUENCE</scope>
    <source>
        <strain evidence="2">Expedition CK06-06</strain>
    </source>
</reference>
<dbReference type="SMART" id="SM00481">
    <property type="entry name" value="POLIIIAc"/>
    <property type="match status" value="1"/>
</dbReference>
<dbReference type="InterPro" id="IPR003141">
    <property type="entry name" value="Pol/His_phosphatase_N"/>
</dbReference>
<proteinExistence type="predicted"/>
<sequence>MLIDLHCHTFPLSNDSFLSPDQLIERARAMGLDGVCLTEHDSVWQPHNVRELAQRHNFLIIPGIEVNTEDDHVLVFGLDRYVNGIHQLPQLARLVAEAGGAMVSPHPYRQFTPLLRMDDDFWTMALERAVASPAFQHVCALEAINGRSTQEENLFSWQLCAHLGLPAVAGSDAHEPSDVG</sequence>
<gene>
    <name evidence="2" type="ORF">S01H1_46303</name>
</gene>
<dbReference type="EMBL" id="BARS01029645">
    <property type="protein sequence ID" value="GAG06863.1"/>
    <property type="molecule type" value="Genomic_DNA"/>
</dbReference>